<dbReference type="Proteomes" id="UP000314294">
    <property type="component" value="Unassembled WGS sequence"/>
</dbReference>
<reference evidence="1 2" key="1">
    <citation type="submission" date="2019-03" db="EMBL/GenBank/DDBJ databases">
        <title>First draft genome of Liparis tanakae, snailfish: a comprehensive survey of snailfish specific genes.</title>
        <authorList>
            <person name="Kim W."/>
            <person name="Song I."/>
            <person name="Jeong J.-H."/>
            <person name="Kim D."/>
            <person name="Kim S."/>
            <person name="Ryu S."/>
            <person name="Song J.Y."/>
            <person name="Lee S.K."/>
        </authorList>
    </citation>
    <scope>NUCLEOTIDE SEQUENCE [LARGE SCALE GENOMIC DNA]</scope>
    <source>
        <tissue evidence="1">Muscle</tissue>
    </source>
</reference>
<proteinExistence type="predicted"/>
<sequence length="127" mass="13876">MGGLDQDHCSRSRTQTSLLLIGTIRGENIMLRRFLCSLQTVAIFRSVNSVLRSTATAAGGLWHRGGSSGPALRPSLRGHCLAPDMNAAFLFNNTMFNTSLIQHSALYSTIHQKQRQCGGVRLSLAIY</sequence>
<dbReference type="AlphaFoldDB" id="A0A4Z2J7G9"/>
<comment type="caution">
    <text evidence="1">The sequence shown here is derived from an EMBL/GenBank/DDBJ whole genome shotgun (WGS) entry which is preliminary data.</text>
</comment>
<organism evidence="1 2">
    <name type="scientific">Liparis tanakae</name>
    <name type="common">Tanaka's snailfish</name>
    <dbReference type="NCBI Taxonomy" id="230148"/>
    <lineage>
        <taxon>Eukaryota</taxon>
        <taxon>Metazoa</taxon>
        <taxon>Chordata</taxon>
        <taxon>Craniata</taxon>
        <taxon>Vertebrata</taxon>
        <taxon>Euteleostomi</taxon>
        <taxon>Actinopterygii</taxon>
        <taxon>Neopterygii</taxon>
        <taxon>Teleostei</taxon>
        <taxon>Neoteleostei</taxon>
        <taxon>Acanthomorphata</taxon>
        <taxon>Eupercaria</taxon>
        <taxon>Perciformes</taxon>
        <taxon>Cottioidei</taxon>
        <taxon>Cottales</taxon>
        <taxon>Liparidae</taxon>
        <taxon>Liparis</taxon>
    </lineage>
</organism>
<evidence type="ECO:0000313" key="1">
    <source>
        <dbReference type="EMBL" id="TNN85553.1"/>
    </source>
</evidence>
<protein>
    <submittedName>
        <fullName evidence="1">Uncharacterized protein</fullName>
    </submittedName>
</protein>
<accession>A0A4Z2J7G9</accession>
<evidence type="ECO:0000313" key="2">
    <source>
        <dbReference type="Proteomes" id="UP000314294"/>
    </source>
</evidence>
<gene>
    <name evidence="1" type="ORF">EYF80_004186</name>
</gene>
<keyword evidence="2" id="KW-1185">Reference proteome</keyword>
<name>A0A4Z2J7G9_9TELE</name>
<dbReference type="EMBL" id="SRLO01000020">
    <property type="protein sequence ID" value="TNN85553.1"/>
    <property type="molecule type" value="Genomic_DNA"/>
</dbReference>